<evidence type="ECO:0000256" key="1">
    <source>
        <dbReference type="ARBA" id="ARBA00004651"/>
    </source>
</evidence>
<dbReference type="PANTHER" id="PTHR43079:SF1">
    <property type="entry name" value="CADMIUM_ZINC-TRANSPORTING ATPASE HMA1, CHLOROPLASTIC-RELATED"/>
    <property type="match status" value="1"/>
</dbReference>
<evidence type="ECO:0000313" key="18">
    <source>
        <dbReference type="Proteomes" id="UP000199318"/>
    </source>
</evidence>
<dbReference type="InterPro" id="IPR051949">
    <property type="entry name" value="Cation_Transport_ATPase"/>
</dbReference>
<dbReference type="PRINTS" id="PR00941">
    <property type="entry name" value="CDATPASE"/>
</dbReference>
<comment type="similarity">
    <text evidence="2 15">Belongs to the cation transport ATPase (P-type) (TC 3.A.3) family. Type IB subfamily.</text>
</comment>
<name>A0A1H9QWJ0_9BACI</name>
<keyword evidence="7 15" id="KW-0479">Metal-binding</keyword>
<keyword evidence="10" id="KW-0460">Magnesium</keyword>
<keyword evidence="18" id="KW-1185">Reference proteome</keyword>
<protein>
    <submittedName>
        <fullName evidence="17">Cd2+/Zn2+-exporting ATPase</fullName>
    </submittedName>
</protein>
<feature type="transmembrane region" description="Helical" evidence="15">
    <location>
        <begin position="92"/>
        <end position="109"/>
    </location>
</feature>
<evidence type="ECO:0000256" key="13">
    <source>
        <dbReference type="ARBA" id="ARBA00023065"/>
    </source>
</evidence>
<evidence type="ECO:0000313" key="17">
    <source>
        <dbReference type="EMBL" id="SER64073.1"/>
    </source>
</evidence>
<keyword evidence="3" id="KW-0813">Transport</keyword>
<dbReference type="SUPFAM" id="SSF81665">
    <property type="entry name" value="Calcium ATPase, transmembrane domain M"/>
    <property type="match status" value="1"/>
</dbReference>
<dbReference type="PROSITE" id="PS00154">
    <property type="entry name" value="ATPASE_E1_E2"/>
    <property type="match status" value="1"/>
</dbReference>
<dbReference type="InterPro" id="IPR001757">
    <property type="entry name" value="P_typ_ATPase"/>
</dbReference>
<dbReference type="InterPro" id="IPR023214">
    <property type="entry name" value="HAD_sf"/>
</dbReference>
<dbReference type="SFLD" id="SFLDS00003">
    <property type="entry name" value="Haloacid_Dehalogenase"/>
    <property type="match status" value="1"/>
</dbReference>
<dbReference type="InterPro" id="IPR059000">
    <property type="entry name" value="ATPase_P-type_domA"/>
</dbReference>
<keyword evidence="14 15" id="KW-0472">Membrane</keyword>
<comment type="subcellular location">
    <subcellularLocation>
        <location evidence="1">Cell membrane</location>
        <topology evidence="1">Multi-pass membrane protein</topology>
    </subcellularLocation>
</comment>
<gene>
    <name evidence="17" type="ORF">SAMN05444126_103139</name>
</gene>
<reference evidence="18" key="1">
    <citation type="submission" date="2016-10" db="EMBL/GenBank/DDBJ databases">
        <authorList>
            <person name="de Groot N.N."/>
        </authorList>
    </citation>
    <scope>NUCLEOTIDE SEQUENCE [LARGE SCALE GENOMIC DNA]</scope>
    <source>
        <strain evidence="18">10nlg</strain>
    </source>
</reference>
<evidence type="ECO:0000256" key="9">
    <source>
        <dbReference type="ARBA" id="ARBA00022840"/>
    </source>
</evidence>
<keyword evidence="11" id="KW-1278">Translocase</keyword>
<feature type="transmembrane region" description="Helical" evidence="15">
    <location>
        <begin position="587"/>
        <end position="607"/>
    </location>
</feature>
<dbReference type="Gene3D" id="3.40.50.1000">
    <property type="entry name" value="HAD superfamily/HAD-like"/>
    <property type="match status" value="1"/>
</dbReference>
<dbReference type="FunFam" id="2.70.150.10:FF:000002">
    <property type="entry name" value="Copper-transporting ATPase 1, putative"/>
    <property type="match status" value="1"/>
</dbReference>
<dbReference type="NCBIfam" id="TIGR01494">
    <property type="entry name" value="ATPase_P-type"/>
    <property type="match status" value="1"/>
</dbReference>
<dbReference type="SFLD" id="SFLDG00002">
    <property type="entry name" value="C1.7:_P-type_atpase_like"/>
    <property type="match status" value="1"/>
</dbReference>
<sequence>MLERIIKNRELVFAISGGVFLAAGYTAETFFAETLPEAALIFYILSYLIGGFYKAKEGYIDIRYNKKLSVEILMILAAIGAASIGFWNEGAILIFIFAMSGALETYTLNKSERDLSKLIELAPLEANRYIGSSNELETVGVDELKTGDFILIKNAERVPADGTIISGTTVIDESAITGESVPAAKTANDPVYNGTMNGNGAVVVRVDKENKDSLFQKMIALVNEAKQNRPPSQQLIEKIEGPYVMTVLIAVVLMLIVPPVVFASPFEETFYQAMVLLVVASPCAVVASVMPALLSAISNGARRGVLVKGGTFLEQLGKASAAAFDKTGTITQGTPAVTDFAECTADGNGSALLEAVVAIEAQSNHPLARAIVNFGESRGIEKHNGVDETEDITGHGVKATYRGRVYRIGNLQMMANVLNGSKKNAPDLPDSIDSRRKQWQSEGKTVIYIAEERSVVGALALKDEIRPEAKKLIAKLNDQGVKTIMITGDHEATASAIAKECGLDSWISNCLPEEKVEEVKSLQQKYGNVVMVGDGVNDAPAIALSDVGIAMGSGTDVAIETADIVLMKNDLARITHTFLLSRRLNRIVMQNLIFSVSVIALLITYNFAGDLSLPLGVIGHEGSTILVILNGLRLLRG</sequence>
<dbReference type="InterPro" id="IPR036412">
    <property type="entry name" value="HAD-like_sf"/>
</dbReference>
<dbReference type="InterPro" id="IPR023299">
    <property type="entry name" value="ATPase_P-typ_cyto_dom_N"/>
</dbReference>
<dbReference type="Pfam" id="PF00702">
    <property type="entry name" value="Hydrolase"/>
    <property type="match status" value="1"/>
</dbReference>
<feature type="transmembrane region" description="Helical" evidence="15">
    <location>
        <begin position="613"/>
        <end position="635"/>
    </location>
</feature>
<dbReference type="InterPro" id="IPR008250">
    <property type="entry name" value="ATPase_P-typ_transduc_dom_A_sf"/>
</dbReference>
<dbReference type="InterPro" id="IPR018303">
    <property type="entry name" value="ATPase_P-typ_P_site"/>
</dbReference>
<dbReference type="Gene3D" id="2.70.150.10">
    <property type="entry name" value="Calcium-transporting ATPase, cytoplasmic transduction domain A"/>
    <property type="match status" value="1"/>
</dbReference>
<dbReference type="Proteomes" id="UP000199318">
    <property type="component" value="Unassembled WGS sequence"/>
</dbReference>
<dbReference type="NCBIfam" id="TIGR01525">
    <property type="entry name" value="ATPase-IB_hvy"/>
    <property type="match status" value="1"/>
</dbReference>
<feature type="transmembrane region" description="Helical" evidence="15">
    <location>
        <begin position="270"/>
        <end position="294"/>
    </location>
</feature>
<dbReference type="SFLD" id="SFLDF00027">
    <property type="entry name" value="p-type_atpase"/>
    <property type="match status" value="1"/>
</dbReference>
<evidence type="ECO:0000256" key="10">
    <source>
        <dbReference type="ARBA" id="ARBA00022842"/>
    </source>
</evidence>
<dbReference type="FunFam" id="3.40.50.1000:FF:000020">
    <property type="entry name" value="Probable cation-transporting P-type ATPase"/>
    <property type="match status" value="1"/>
</dbReference>
<evidence type="ECO:0000256" key="11">
    <source>
        <dbReference type="ARBA" id="ARBA00022967"/>
    </source>
</evidence>
<keyword evidence="8 15" id="KW-0547">Nucleotide-binding</keyword>
<dbReference type="GO" id="GO:0005886">
    <property type="term" value="C:plasma membrane"/>
    <property type="evidence" value="ECO:0007669"/>
    <property type="project" value="UniProtKB-SubCell"/>
</dbReference>
<dbReference type="Pfam" id="PF00122">
    <property type="entry name" value="E1-E2_ATPase"/>
    <property type="match status" value="1"/>
</dbReference>
<dbReference type="OrthoDB" id="9813266at2"/>
<keyword evidence="13" id="KW-0406">Ion transport</keyword>
<organism evidence="17 18">
    <name type="scientific">Salisediminibacterium halotolerans</name>
    <dbReference type="NCBI Taxonomy" id="517425"/>
    <lineage>
        <taxon>Bacteria</taxon>
        <taxon>Bacillati</taxon>
        <taxon>Bacillota</taxon>
        <taxon>Bacilli</taxon>
        <taxon>Bacillales</taxon>
        <taxon>Bacillaceae</taxon>
        <taxon>Salisediminibacterium</taxon>
    </lineage>
</organism>
<feature type="transmembrane region" description="Helical" evidence="15">
    <location>
        <begin position="38"/>
        <end position="56"/>
    </location>
</feature>
<dbReference type="EMBL" id="FOGV01000003">
    <property type="protein sequence ID" value="SER64073.1"/>
    <property type="molecule type" value="Genomic_DNA"/>
</dbReference>
<comment type="caution">
    <text evidence="17">The sequence shown here is derived from an EMBL/GenBank/DDBJ whole genome shotgun (WGS) entry which is preliminary data.</text>
</comment>
<dbReference type="GO" id="GO:0016887">
    <property type="term" value="F:ATP hydrolysis activity"/>
    <property type="evidence" value="ECO:0007669"/>
    <property type="project" value="InterPro"/>
</dbReference>
<evidence type="ECO:0000259" key="16">
    <source>
        <dbReference type="Pfam" id="PF00122"/>
    </source>
</evidence>
<dbReference type="GO" id="GO:0005524">
    <property type="term" value="F:ATP binding"/>
    <property type="evidence" value="ECO:0007669"/>
    <property type="project" value="UniProtKB-UniRule"/>
</dbReference>
<evidence type="ECO:0000256" key="3">
    <source>
        <dbReference type="ARBA" id="ARBA00022448"/>
    </source>
</evidence>
<feature type="transmembrane region" description="Helical" evidence="15">
    <location>
        <begin position="12"/>
        <end position="32"/>
    </location>
</feature>
<evidence type="ECO:0000256" key="4">
    <source>
        <dbReference type="ARBA" id="ARBA00022475"/>
    </source>
</evidence>
<keyword evidence="12 15" id="KW-1133">Transmembrane helix</keyword>
<keyword evidence="6 15" id="KW-0812">Transmembrane</keyword>
<evidence type="ECO:0000256" key="15">
    <source>
        <dbReference type="RuleBase" id="RU362081"/>
    </source>
</evidence>
<dbReference type="InterPro" id="IPR023298">
    <property type="entry name" value="ATPase_P-typ_TM_dom_sf"/>
</dbReference>
<keyword evidence="9 15" id="KW-0067">ATP-binding</keyword>
<accession>A0A1H9QWJ0</accession>
<evidence type="ECO:0000256" key="5">
    <source>
        <dbReference type="ARBA" id="ARBA00022553"/>
    </source>
</evidence>
<feature type="transmembrane region" description="Helical" evidence="15">
    <location>
        <begin position="68"/>
        <end position="86"/>
    </location>
</feature>
<feature type="transmembrane region" description="Helical" evidence="15">
    <location>
        <begin position="243"/>
        <end position="264"/>
    </location>
</feature>
<dbReference type="STRING" id="1464123.SAMN05444126_103139"/>
<dbReference type="PRINTS" id="PR00119">
    <property type="entry name" value="CATATPASE"/>
</dbReference>
<dbReference type="RefSeq" id="WP_093072006.1">
    <property type="nucleotide sequence ID" value="NZ_FOGV01000003.1"/>
</dbReference>
<dbReference type="GO" id="GO:0019829">
    <property type="term" value="F:ATPase-coupled monoatomic cation transmembrane transporter activity"/>
    <property type="evidence" value="ECO:0007669"/>
    <property type="project" value="InterPro"/>
</dbReference>
<evidence type="ECO:0000256" key="6">
    <source>
        <dbReference type="ARBA" id="ARBA00022692"/>
    </source>
</evidence>
<dbReference type="SUPFAM" id="SSF81653">
    <property type="entry name" value="Calcium ATPase, transduction domain A"/>
    <property type="match status" value="1"/>
</dbReference>
<dbReference type="InterPro" id="IPR044492">
    <property type="entry name" value="P_typ_ATPase_HD_dom"/>
</dbReference>
<dbReference type="Gene3D" id="3.40.1110.10">
    <property type="entry name" value="Calcium-transporting ATPase, cytoplasmic domain N"/>
    <property type="match status" value="1"/>
</dbReference>
<keyword evidence="5" id="KW-0597">Phosphoprotein</keyword>
<feature type="domain" description="P-type ATPase A" evidence="16">
    <location>
        <begin position="121"/>
        <end position="222"/>
    </location>
</feature>
<evidence type="ECO:0000256" key="2">
    <source>
        <dbReference type="ARBA" id="ARBA00006024"/>
    </source>
</evidence>
<dbReference type="CDD" id="cd07551">
    <property type="entry name" value="P-type_ATPase_HM_ZosA_PfeT-like"/>
    <property type="match status" value="1"/>
</dbReference>
<evidence type="ECO:0000256" key="14">
    <source>
        <dbReference type="ARBA" id="ARBA00023136"/>
    </source>
</evidence>
<dbReference type="SUPFAM" id="SSF81660">
    <property type="entry name" value="Metal cation-transporting ATPase, ATP-binding domain N"/>
    <property type="match status" value="1"/>
</dbReference>
<dbReference type="AlphaFoldDB" id="A0A1H9QWJ0"/>
<evidence type="ECO:0000256" key="7">
    <source>
        <dbReference type="ARBA" id="ARBA00022723"/>
    </source>
</evidence>
<evidence type="ECO:0000256" key="12">
    <source>
        <dbReference type="ARBA" id="ARBA00022989"/>
    </source>
</evidence>
<proteinExistence type="inferred from homology"/>
<evidence type="ECO:0000256" key="8">
    <source>
        <dbReference type="ARBA" id="ARBA00022741"/>
    </source>
</evidence>
<dbReference type="InterPro" id="IPR027256">
    <property type="entry name" value="P-typ_ATPase_IB"/>
</dbReference>
<dbReference type="SUPFAM" id="SSF56784">
    <property type="entry name" value="HAD-like"/>
    <property type="match status" value="1"/>
</dbReference>
<keyword evidence="4 15" id="KW-1003">Cell membrane</keyword>
<dbReference type="PANTHER" id="PTHR43079">
    <property type="entry name" value="PROBABLE CADMIUM/ZINC-TRANSPORTING ATPASE HMA1"/>
    <property type="match status" value="1"/>
</dbReference>
<dbReference type="GO" id="GO:0046872">
    <property type="term" value="F:metal ion binding"/>
    <property type="evidence" value="ECO:0007669"/>
    <property type="project" value="UniProtKB-KW"/>
</dbReference>